<dbReference type="OrthoDB" id="5639505at2"/>
<dbReference type="Proteomes" id="UP000190460">
    <property type="component" value="Unassembled WGS sequence"/>
</dbReference>
<protein>
    <submittedName>
        <fullName evidence="3">Transposase</fullName>
    </submittedName>
</protein>
<dbReference type="RefSeq" id="WP_159448693.1">
    <property type="nucleotide sequence ID" value="NZ_FUYB01000045.1"/>
</dbReference>
<dbReference type="Gene3D" id="3.30.420.10">
    <property type="entry name" value="Ribonuclease H-like superfamily/Ribonuclease H"/>
    <property type="match status" value="1"/>
</dbReference>
<name>A0A1T4Y6B9_9GAMM</name>
<feature type="domain" description="Tc1-like transposase DDE" evidence="1">
    <location>
        <begin position="168"/>
        <end position="308"/>
    </location>
</feature>
<reference evidence="3 4" key="1">
    <citation type="submission" date="2017-02" db="EMBL/GenBank/DDBJ databases">
        <authorList>
            <person name="Peterson S.W."/>
        </authorList>
    </citation>
    <scope>NUCLEOTIDE SEQUENCE [LARGE SCALE GENOMIC DNA]</scope>
    <source>
        <strain evidence="3 4">ATCC 49788</strain>
    </source>
</reference>
<evidence type="ECO:0000313" key="3">
    <source>
        <dbReference type="EMBL" id="SKA97394.1"/>
    </source>
</evidence>
<dbReference type="Pfam" id="PF13592">
    <property type="entry name" value="HTH_33"/>
    <property type="match status" value="1"/>
</dbReference>
<dbReference type="SUPFAM" id="SSF53098">
    <property type="entry name" value="Ribonuclease H-like"/>
    <property type="match status" value="1"/>
</dbReference>
<dbReference type="EMBL" id="FUYB01000045">
    <property type="protein sequence ID" value="SKA97394.1"/>
    <property type="molecule type" value="Genomic_DNA"/>
</dbReference>
<dbReference type="STRING" id="92487.SAMN02745130_03988"/>
<dbReference type="InterPro" id="IPR009057">
    <property type="entry name" value="Homeodomain-like_sf"/>
</dbReference>
<gene>
    <name evidence="3" type="ORF">SAMN02745130_03988</name>
</gene>
<organism evidence="3 4">
    <name type="scientific">Thiothrix eikelboomii</name>
    <dbReference type="NCBI Taxonomy" id="92487"/>
    <lineage>
        <taxon>Bacteria</taxon>
        <taxon>Pseudomonadati</taxon>
        <taxon>Pseudomonadota</taxon>
        <taxon>Gammaproteobacteria</taxon>
        <taxon>Thiotrichales</taxon>
        <taxon>Thiotrichaceae</taxon>
        <taxon>Thiothrix</taxon>
    </lineage>
</organism>
<dbReference type="AlphaFoldDB" id="A0A1T4Y6B9"/>
<feature type="domain" description="Winged helix-turn helix" evidence="2">
    <location>
        <begin position="102"/>
        <end position="154"/>
    </location>
</feature>
<proteinExistence type="predicted"/>
<dbReference type="InterPro" id="IPR025959">
    <property type="entry name" value="Winged_HTH_dom"/>
</dbReference>
<evidence type="ECO:0000259" key="2">
    <source>
        <dbReference type="Pfam" id="PF13592"/>
    </source>
</evidence>
<dbReference type="InterPro" id="IPR038717">
    <property type="entry name" value="Tc1-like_DDE_dom"/>
</dbReference>
<dbReference type="SUPFAM" id="SSF46689">
    <property type="entry name" value="Homeodomain-like"/>
    <property type="match status" value="1"/>
</dbReference>
<dbReference type="Pfam" id="PF13384">
    <property type="entry name" value="HTH_23"/>
    <property type="match status" value="1"/>
</dbReference>
<sequence>MLDYTLSVAELATLREAHRKEKKKRLADRLKAVYLLGSGWTAQKVSEALLVDEDTIRNWFHLYQAGGQKRLLHWQVGGSKPYLNVGQQMTLKQHVTKTLHSTCKAVGQYIRQQFQVNHAPRSVSALLRRLGFSHKKPKVVLGKADAVAQTQFIAHWEMLKANLGEQDDVYFMDATHPQHNTQAGYGWILKGQDFNLHSNTGLERLNINGVFSFKTLRPLIRTEETINAQAAIRLLEDLEAAQPVGKIHIIADNARYYRSALVKAHLATEGCRIQIHFLPPYSPNLNLIERLWGFFKRKVIYGTYYDTFVKFKNATLGFFRDIGKHHQELSTLMTDNFRVAKI</sequence>
<evidence type="ECO:0000313" key="4">
    <source>
        <dbReference type="Proteomes" id="UP000190460"/>
    </source>
</evidence>
<dbReference type="NCBIfam" id="NF033545">
    <property type="entry name" value="transpos_IS630"/>
    <property type="match status" value="1"/>
</dbReference>
<keyword evidence="4" id="KW-1185">Reference proteome</keyword>
<dbReference type="GO" id="GO:0003676">
    <property type="term" value="F:nucleic acid binding"/>
    <property type="evidence" value="ECO:0007669"/>
    <property type="project" value="InterPro"/>
</dbReference>
<dbReference type="Pfam" id="PF13358">
    <property type="entry name" value="DDE_3"/>
    <property type="match status" value="1"/>
</dbReference>
<accession>A0A1T4Y6B9</accession>
<dbReference type="InterPro" id="IPR012337">
    <property type="entry name" value="RNaseH-like_sf"/>
</dbReference>
<dbReference type="InterPro" id="IPR047655">
    <property type="entry name" value="Transpos_IS630-like"/>
</dbReference>
<evidence type="ECO:0000259" key="1">
    <source>
        <dbReference type="Pfam" id="PF13358"/>
    </source>
</evidence>
<dbReference type="InterPro" id="IPR036397">
    <property type="entry name" value="RNaseH_sf"/>
</dbReference>